<dbReference type="InterPro" id="IPR013551">
    <property type="entry name" value="YicC-like_C"/>
</dbReference>
<name>A0A6L3VE03_9BACI</name>
<dbReference type="Proteomes" id="UP000481030">
    <property type="component" value="Unassembled WGS sequence"/>
</dbReference>
<dbReference type="AlphaFoldDB" id="A0A6L3VE03"/>
<protein>
    <submittedName>
        <fullName evidence="8">YicC family protein</fullName>
    </submittedName>
</protein>
<proteinExistence type="inferred from homology"/>
<evidence type="ECO:0000256" key="1">
    <source>
        <dbReference type="ARBA" id="ARBA00001968"/>
    </source>
</evidence>
<dbReference type="OrthoDB" id="9771229at2"/>
<dbReference type="PANTHER" id="PTHR30636">
    <property type="entry name" value="UPF0701 PROTEIN YICC"/>
    <property type="match status" value="1"/>
</dbReference>
<evidence type="ECO:0000259" key="6">
    <source>
        <dbReference type="Pfam" id="PF03755"/>
    </source>
</evidence>
<reference evidence="8 9" key="1">
    <citation type="journal article" date="2016" name="Antonie Van Leeuwenhoek">
        <title>Bacillus depressus sp. nov., isolated from soil of a sunflower field.</title>
        <authorList>
            <person name="Wei X."/>
            <person name="Xin D."/>
            <person name="Xin Y."/>
            <person name="Zhang H."/>
            <person name="Wang T."/>
            <person name="Zhang J."/>
        </authorList>
    </citation>
    <scope>NUCLEOTIDE SEQUENCE [LARGE SCALE GENOMIC DNA]</scope>
    <source>
        <strain evidence="8 9">BZ1</strain>
    </source>
</reference>
<gene>
    <name evidence="8" type="ORF">F7731_07525</name>
</gene>
<evidence type="ECO:0000256" key="4">
    <source>
        <dbReference type="ARBA" id="ARBA00022801"/>
    </source>
</evidence>
<accession>A0A6L3VE03</accession>
<evidence type="ECO:0000313" key="8">
    <source>
        <dbReference type="EMBL" id="KAB2337451.1"/>
    </source>
</evidence>
<keyword evidence="9" id="KW-1185">Reference proteome</keyword>
<keyword evidence="2" id="KW-0540">Nuclease</keyword>
<dbReference type="GO" id="GO:0004521">
    <property type="term" value="F:RNA endonuclease activity"/>
    <property type="evidence" value="ECO:0007669"/>
    <property type="project" value="InterPro"/>
</dbReference>
<feature type="domain" description="Endoribonuclease YicC-like C-terminal" evidence="7">
    <location>
        <begin position="173"/>
        <end position="290"/>
    </location>
</feature>
<dbReference type="EMBL" id="WBOS01000002">
    <property type="protein sequence ID" value="KAB2337451.1"/>
    <property type="molecule type" value="Genomic_DNA"/>
</dbReference>
<comment type="cofactor">
    <cofactor evidence="1">
        <name>a divalent metal cation</name>
        <dbReference type="ChEBI" id="CHEBI:60240"/>
    </cofactor>
</comment>
<dbReference type="InterPro" id="IPR013527">
    <property type="entry name" value="YicC-like_N"/>
</dbReference>
<evidence type="ECO:0000256" key="5">
    <source>
        <dbReference type="ARBA" id="ARBA00035648"/>
    </source>
</evidence>
<dbReference type="NCBIfam" id="TIGR00255">
    <property type="entry name" value="YicC/YloC family endoribonuclease"/>
    <property type="match status" value="1"/>
</dbReference>
<evidence type="ECO:0000256" key="2">
    <source>
        <dbReference type="ARBA" id="ARBA00022722"/>
    </source>
</evidence>
<dbReference type="Pfam" id="PF03755">
    <property type="entry name" value="YicC-like_N"/>
    <property type="match status" value="1"/>
</dbReference>
<organism evidence="8 9">
    <name type="scientific">Cytobacillus depressus</name>
    <dbReference type="NCBI Taxonomy" id="1602942"/>
    <lineage>
        <taxon>Bacteria</taxon>
        <taxon>Bacillati</taxon>
        <taxon>Bacillota</taxon>
        <taxon>Bacilli</taxon>
        <taxon>Bacillales</taxon>
        <taxon>Bacillaceae</taxon>
        <taxon>Cytobacillus</taxon>
    </lineage>
</organism>
<comment type="similarity">
    <text evidence="5">Belongs to the YicC/YloC family.</text>
</comment>
<keyword evidence="4" id="KW-0378">Hydrolase</keyword>
<comment type="caution">
    <text evidence="8">The sequence shown here is derived from an EMBL/GenBank/DDBJ whole genome shotgun (WGS) entry which is preliminary data.</text>
</comment>
<keyword evidence="3" id="KW-0255">Endonuclease</keyword>
<sequence>MVVSMTGFGRGKKEDGSLAAIVEIKSVNHRFAECQIRMPKQLLYLEDKIKKKVNKYVQRGRAEVFISIEGQNLVNRHVEIDWTLLDEYVKNITAIKDKYEIKNEMTFQDLAREELISIIEKEATNENLENILLMAVEAACIQLLQMRRLEGAELEKDLTSNLSKINQHVIKLKEYAPIVVQQYKEKLSKRMLEFTNGHFDEIKLLTEVAIFADKIDINEELIRLDSHMNQFAQTLSANEPIGRKLDFILQEMNREVNTIGSKANDSSIAAHVVEMKSLLEKMKEQVQNIE</sequence>
<evidence type="ECO:0000256" key="3">
    <source>
        <dbReference type="ARBA" id="ARBA00022759"/>
    </source>
</evidence>
<feature type="domain" description="Endoribonuclease YicC-like N-terminal" evidence="6">
    <location>
        <begin position="3"/>
        <end position="155"/>
    </location>
</feature>
<evidence type="ECO:0000259" key="7">
    <source>
        <dbReference type="Pfam" id="PF08340"/>
    </source>
</evidence>
<dbReference type="Pfam" id="PF08340">
    <property type="entry name" value="YicC-like_C"/>
    <property type="match status" value="1"/>
</dbReference>
<dbReference type="InterPro" id="IPR005229">
    <property type="entry name" value="YicC/YloC-like"/>
</dbReference>
<evidence type="ECO:0000313" key="9">
    <source>
        <dbReference type="Proteomes" id="UP000481030"/>
    </source>
</evidence>
<dbReference type="PANTHER" id="PTHR30636:SF3">
    <property type="entry name" value="UPF0701 PROTEIN YICC"/>
    <property type="match status" value="1"/>
</dbReference>
<dbReference type="RefSeq" id="WP_151534142.1">
    <property type="nucleotide sequence ID" value="NZ_WBOS01000002.1"/>
</dbReference>
<dbReference type="GO" id="GO:0016787">
    <property type="term" value="F:hydrolase activity"/>
    <property type="evidence" value="ECO:0007669"/>
    <property type="project" value="UniProtKB-KW"/>
</dbReference>